<evidence type="ECO:0000313" key="2">
    <source>
        <dbReference type="EMBL" id="TXE88175.1"/>
    </source>
</evidence>
<dbReference type="RefSeq" id="WP_147555626.1">
    <property type="nucleotide sequence ID" value="NZ_VOWJ01000023.1"/>
</dbReference>
<organism evidence="2 3">
    <name type="scientific">Campylobacter volucris</name>
    <dbReference type="NCBI Taxonomy" id="1031542"/>
    <lineage>
        <taxon>Bacteria</taxon>
        <taxon>Pseudomonadati</taxon>
        <taxon>Campylobacterota</taxon>
        <taxon>Epsilonproteobacteria</taxon>
        <taxon>Campylobacterales</taxon>
        <taxon>Campylobacteraceae</taxon>
        <taxon>Campylobacter</taxon>
    </lineage>
</organism>
<feature type="transmembrane region" description="Helical" evidence="1">
    <location>
        <begin position="7"/>
        <end position="25"/>
    </location>
</feature>
<keyword evidence="1" id="KW-0812">Transmembrane</keyword>
<proteinExistence type="predicted"/>
<reference evidence="2 3" key="1">
    <citation type="submission" date="2019-07" db="EMBL/GenBank/DDBJ databases">
        <title>Rapid identification of Enteric Bacteria from Whole Genome Sequences (WGS) using Average Nucleotide Identity (ANI).</title>
        <authorList>
            <person name="Lane C."/>
        </authorList>
    </citation>
    <scope>NUCLEOTIDE SEQUENCE [LARGE SCALE GENOMIC DNA]</scope>
    <source>
        <strain evidence="2 3">2016D-0084</strain>
    </source>
</reference>
<accession>A0A5C7DTL7</accession>
<keyword evidence="1" id="KW-0472">Membrane</keyword>
<dbReference type="EMBL" id="VOWJ01000023">
    <property type="protein sequence ID" value="TXE88175.1"/>
    <property type="molecule type" value="Genomic_DNA"/>
</dbReference>
<sequence length="385" mass="45047">MKKIIMGIIFLISLVVLFFISTFYINSINEKIFNQISKNTDYYQVEDINYTKNFLNSKGSFKILLNDLPYIFTINIDFSNIFFASNNAKISIINENEDINDFFTNKEIMKIFVNIKTHDKIAINAKFNDINTTKDNKTLLIKNFDIHIDLKEKFVEKIQLDINHFLFEDDYKKLELKNAQITEFPFEGLKFEDIFNSSHNGEQKINIELIDLQDAIINTLKADIKTTINANNDYDGLLKLNINRFQAPFKDFSLDNINVDLNFTNLSKKAYDQYLQSNGDFFSMMILFSQFLKSDPEFFLNDFSFLKEEKKFQAKAQALIKNNNIKTQANIKSELLPSQINPQFNNFDMYFVDNNGSYTLDFNYDDTNKSDIKIILNGEEFNSNL</sequence>
<evidence type="ECO:0000256" key="1">
    <source>
        <dbReference type="SAM" id="Phobius"/>
    </source>
</evidence>
<gene>
    <name evidence="2" type="ORF">FPD38_04910</name>
</gene>
<evidence type="ECO:0000313" key="3">
    <source>
        <dbReference type="Proteomes" id="UP000321629"/>
    </source>
</evidence>
<name>A0A5C7DTL7_9BACT</name>
<dbReference type="AlphaFoldDB" id="A0A5C7DTL7"/>
<keyword evidence="1" id="KW-1133">Transmembrane helix</keyword>
<dbReference type="Proteomes" id="UP000321629">
    <property type="component" value="Unassembled WGS sequence"/>
</dbReference>
<protein>
    <submittedName>
        <fullName evidence="2">DUF945 domain-containing protein</fullName>
    </submittedName>
</protein>
<comment type="caution">
    <text evidence="2">The sequence shown here is derived from an EMBL/GenBank/DDBJ whole genome shotgun (WGS) entry which is preliminary data.</text>
</comment>